<reference evidence="5" key="1">
    <citation type="submission" date="2022-10" db="EMBL/GenBank/DDBJ databases">
        <title>Novel sulphate-reducing endosymbionts in the free-living metamonad Anaeramoeba.</title>
        <authorList>
            <person name="Jerlstrom-Hultqvist J."/>
            <person name="Cepicka I."/>
            <person name="Gallot-Lavallee L."/>
            <person name="Salas-Leiva D."/>
            <person name="Curtis B.A."/>
            <person name="Zahonova K."/>
            <person name="Pipaliya S."/>
            <person name="Dacks J."/>
            <person name="Roger A.J."/>
        </authorList>
    </citation>
    <scope>NUCLEOTIDE SEQUENCE</scope>
    <source>
        <strain evidence="5">BMAN</strain>
    </source>
</reference>
<dbReference type="PROSITE" id="PS51419">
    <property type="entry name" value="RAB"/>
    <property type="match status" value="1"/>
</dbReference>
<evidence type="ECO:0000256" key="3">
    <source>
        <dbReference type="ARBA" id="ARBA00023134"/>
    </source>
</evidence>
<dbReference type="GO" id="GO:0003924">
    <property type="term" value="F:GTPase activity"/>
    <property type="evidence" value="ECO:0007669"/>
    <property type="project" value="InterPro"/>
</dbReference>
<dbReference type="EMBL" id="JAPDFW010000070">
    <property type="protein sequence ID" value="KAJ5074180.1"/>
    <property type="molecule type" value="Genomic_DNA"/>
</dbReference>
<dbReference type="InterPro" id="IPR001806">
    <property type="entry name" value="Small_GTPase"/>
</dbReference>
<dbReference type="AlphaFoldDB" id="A0A9Q0LN70"/>
<keyword evidence="3" id="KW-0342">GTP-binding</keyword>
<dbReference type="NCBIfam" id="TIGR00231">
    <property type="entry name" value="small_GTP"/>
    <property type="match status" value="1"/>
</dbReference>
<dbReference type="InterPro" id="IPR027417">
    <property type="entry name" value="P-loop_NTPase"/>
</dbReference>
<dbReference type="InterPro" id="IPR050227">
    <property type="entry name" value="Rab"/>
</dbReference>
<evidence type="ECO:0000256" key="1">
    <source>
        <dbReference type="ARBA" id="ARBA00004308"/>
    </source>
</evidence>
<dbReference type="PROSITE" id="PS51420">
    <property type="entry name" value="RHO"/>
    <property type="match status" value="1"/>
</dbReference>
<organism evidence="5 6">
    <name type="scientific">Anaeramoeba ignava</name>
    <name type="common">Anaerobic marine amoeba</name>
    <dbReference type="NCBI Taxonomy" id="1746090"/>
    <lineage>
        <taxon>Eukaryota</taxon>
        <taxon>Metamonada</taxon>
        <taxon>Anaeramoebidae</taxon>
        <taxon>Anaeramoeba</taxon>
    </lineage>
</organism>
<dbReference type="OMA" id="MTEVKPV"/>
<comment type="caution">
    <text evidence="5">The sequence shown here is derived from an EMBL/GenBank/DDBJ whole genome shotgun (WGS) entry which is preliminary data.</text>
</comment>
<dbReference type="CDD" id="cd00154">
    <property type="entry name" value="Rab"/>
    <property type="match status" value="1"/>
</dbReference>
<dbReference type="PROSITE" id="PS51421">
    <property type="entry name" value="RAS"/>
    <property type="match status" value="1"/>
</dbReference>
<proteinExistence type="predicted"/>
<dbReference type="Pfam" id="PF00071">
    <property type="entry name" value="Ras"/>
    <property type="match status" value="1"/>
</dbReference>
<dbReference type="SMART" id="SM00176">
    <property type="entry name" value="RAN"/>
    <property type="match status" value="1"/>
</dbReference>
<dbReference type="PANTHER" id="PTHR47977">
    <property type="entry name" value="RAS-RELATED PROTEIN RAB"/>
    <property type="match status" value="1"/>
</dbReference>
<dbReference type="SMART" id="SM00174">
    <property type="entry name" value="RHO"/>
    <property type="match status" value="1"/>
</dbReference>
<dbReference type="SMART" id="SM00175">
    <property type="entry name" value="RAB"/>
    <property type="match status" value="1"/>
</dbReference>
<gene>
    <name evidence="5" type="ORF">M0811_00809</name>
</gene>
<dbReference type="SMART" id="SM00173">
    <property type="entry name" value="RAS"/>
    <property type="match status" value="1"/>
</dbReference>
<keyword evidence="2" id="KW-0547">Nucleotide-binding</keyword>
<dbReference type="PRINTS" id="PR00449">
    <property type="entry name" value="RASTRNSFRMNG"/>
</dbReference>
<name>A0A9Q0LN70_ANAIG</name>
<evidence type="ECO:0000313" key="6">
    <source>
        <dbReference type="Proteomes" id="UP001149090"/>
    </source>
</evidence>
<accession>A0A9Q0LN70</accession>
<dbReference type="GO" id="GO:0012505">
    <property type="term" value="C:endomembrane system"/>
    <property type="evidence" value="ECO:0007669"/>
    <property type="project" value="UniProtKB-SubCell"/>
</dbReference>
<dbReference type="PROSITE" id="PS51417">
    <property type="entry name" value="ARF"/>
    <property type="match status" value="1"/>
</dbReference>
<dbReference type="Proteomes" id="UP001149090">
    <property type="component" value="Unassembled WGS sequence"/>
</dbReference>
<dbReference type="OrthoDB" id="9989112at2759"/>
<evidence type="ECO:0000313" key="5">
    <source>
        <dbReference type="EMBL" id="KAJ5074180.1"/>
    </source>
</evidence>
<keyword evidence="6" id="KW-1185">Reference proteome</keyword>
<evidence type="ECO:0000256" key="2">
    <source>
        <dbReference type="ARBA" id="ARBA00022741"/>
    </source>
</evidence>
<dbReference type="InterPro" id="IPR005225">
    <property type="entry name" value="Small_GTP-bd"/>
</dbReference>
<dbReference type="FunFam" id="3.40.50.300:FF:000586">
    <property type="entry name" value="Rab family GTPase"/>
    <property type="match status" value="1"/>
</dbReference>
<comment type="subcellular location">
    <subcellularLocation>
        <location evidence="1">Endomembrane system</location>
    </subcellularLocation>
</comment>
<sequence length="204" mass="23278">MSEIDPSTLIIKIVLVGDSLVGKTCILKQFCDHEFDPELGATIGVDFRFHTIQIQNKQIQLQIWDTAGQEVFRSITHNYYRNADAVMVVFDITNENSFKGLDEWFKNISEKAPKYAKKMLMANKKDLISQRFLSEDEAKKFAKNFDCLYCEVSAKTGENIYEAFQTLTSETLKDYVLQKQKNQTVTVQSAKSPKTKKSTSQGCC</sequence>
<dbReference type="SUPFAM" id="SSF52540">
    <property type="entry name" value="P-loop containing nucleoside triphosphate hydrolases"/>
    <property type="match status" value="1"/>
</dbReference>
<protein>
    <submittedName>
        <fullName evidence="5">Ras and ef-hand domain-containing protein</fullName>
    </submittedName>
</protein>
<evidence type="ECO:0000256" key="4">
    <source>
        <dbReference type="ARBA" id="ARBA00023136"/>
    </source>
</evidence>
<dbReference type="GO" id="GO:0005525">
    <property type="term" value="F:GTP binding"/>
    <property type="evidence" value="ECO:0007669"/>
    <property type="project" value="UniProtKB-KW"/>
</dbReference>
<dbReference type="SMART" id="SM00177">
    <property type="entry name" value="ARF"/>
    <property type="match status" value="1"/>
</dbReference>
<keyword evidence="4" id="KW-0472">Membrane</keyword>
<dbReference type="Gene3D" id="3.40.50.300">
    <property type="entry name" value="P-loop containing nucleotide triphosphate hydrolases"/>
    <property type="match status" value="1"/>
</dbReference>